<evidence type="ECO:0000313" key="2">
    <source>
        <dbReference type="Proteomes" id="UP001157502"/>
    </source>
</evidence>
<name>A0ACC2F1I0_DALPE</name>
<sequence>MVFKQVLKDPVVVNYKTYAEKLMANLHVAAGIAHQHARKGQQHQADGYNKKVRGTHLNVGDRVLLANKTERGKRKLADKWEPTMYTIIDRNPQTHVYKVREESGKTKVFHRNLMLDVSFLPVPEQSREEMDEAASDVASEFQPPSVDALSGLAVDASEDRTCSWLNAASDAGSESMGEAEESEMEYEIPHSLSRDPVQLTPTKAQSKEVRGQGGTEYSPVRDSSVPPDSHMTDTDSLISPTD</sequence>
<protein>
    <submittedName>
        <fullName evidence="1">Uncharacterized protein</fullName>
    </submittedName>
</protein>
<comment type="caution">
    <text evidence="1">The sequence shown here is derived from an EMBL/GenBank/DDBJ whole genome shotgun (WGS) entry which is preliminary data.</text>
</comment>
<organism evidence="1 2">
    <name type="scientific">Dallia pectoralis</name>
    <name type="common">Alaska blackfish</name>
    <dbReference type="NCBI Taxonomy" id="75939"/>
    <lineage>
        <taxon>Eukaryota</taxon>
        <taxon>Metazoa</taxon>
        <taxon>Chordata</taxon>
        <taxon>Craniata</taxon>
        <taxon>Vertebrata</taxon>
        <taxon>Euteleostomi</taxon>
        <taxon>Actinopterygii</taxon>
        <taxon>Neopterygii</taxon>
        <taxon>Teleostei</taxon>
        <taxon>Protacanthopterygii</taxon>
        <taxon>Esociformes</taxon>
        <taxon>Umbridae</taxon>
        <taxon>Dallia</taxon>
    </lineage>
</organism>
<dbReference type="EMBL" id="CM055763">
    <property type="protein sequence ID" value="KAJ7985095.1"/>
    <property type="molecule type" value="Genomic_DNA"/>
</dbReference>
<keyword evidence="2" id="KW-1185">Reference proteome</keyword>
<gene>
    <name evidence="1" type="ORF">DPEC_G00348520</name>
</gene>
<accession>A0ACC2F1I0</accession>
<proteinExistence type="predicted"/>
<dbReference type="Proteomes" id="UP001157502">
    <property type="component" value="Chromosome 36"/>
</dbReference>
<evidence type="ECO:0000313" key="1">
    <source>
        <dbReference type="EMBL" id="KAJ7985095.1"/>
    </source>
</evidence>
<reference evidence="1" key="1">
    <citation type="submission" date="2021-05" db="EMBL/GenBank/DDBJ databases">
        <authorList>
            <person name="Pan Q."/>
            <person name="Jouanno E."/>
            <person name="Zahm M."/>
            <person name="Klopp C."/>
            <person name="Cabau C."/>
            <person name="Louis A."/>
            <person name="Berthelot C."/>
            <person name="Parey E."/>
            <person name="Roest Crollius H."/>
            <person name="Montfort J."/>
            <person name="Robinson-Rechavi M."/>
            <person name="Bouchez O."/>
            <person name="Lampietro C."/>
            <person name="Lopez Roques C."/>
            <person name="Donnadieu C."/>
            <person name="Postlethwait J."/>
            <person name="Bobe J."/>
            <person name="Dillon D."/>
            <person name="Chandos A."/>
            <person name="von Hippel F."/>
            <person name="Guiguen Y."/>
        </authorList>
    </citation>
    <scope>NUCLEOTIDE SEQUENCE</scope>
    <source>
        <strain evidence="1">YG-Jan2019</strain>
    </source>
</reference>